<proteinExistence type="inferred from homology"/>
<keyword evidence="2 3" id="KW-0378">Hydrolase</keyword>
<dbReference type="PANTHER" id="PTHR46124:SF3">
    <property type="entry name" value="HYDROLASE"/>
    <property type="match status" value="1"/>
</dbReference>
<name>A0ABW0JH28_9GAMM</name>
<dbReference type="CDD" id="cd01310">
    <property type="entry name" value="TatD_DNAse"/>
    <property type="match status" value="1"/>
</dbReference>
<gene>
    <name evidence="3" type="ORF">ACFPME_02315</name>
</gene>
<evidence type="ECO:0000313" key="3">
    <source>
        <dbReference type="EMBL" id="MFC5435374.1"/>
    </source>
</evidence>
<evidence type="ECO:0000313" key="4">
    <source>
        <dbReference type="Proteomes" id="UP001596013"/>
    </source>
</evidence>
<sequence length="265" mass="29482">MHENRSTPDLIDSHAHLDDQAFAADREEVIDRAWRAGVGDMIVPGVDARSWPGIKALCARHSRLHPAFGLHPMFLHKHVPADVDALSSWLDEENVVAVGEIGLDFQVEGLDRDSQRQFFLRQLQLARQRDLPVIVHARGALEEVSLTLRRTGGLRGVVHSFSGSWQQAQHLWDIGFHLGIGGPVTYPRAQRLRRIVAQMPIDFLLLESDAPDQPDAAHRGERNEPGRIVDVLQCVAALRSESVAHVAAATSANARRLFALDRRNS</sequence>
<reference evidence="4" key="1">
    <citation type="journal article" date="2019" name="Int. J. Syst. Evol. Microbiol.">
        <title>The Global Catalogue of Microorganisms (GCM) 10K type strain sequencing project: providing services to taxonomists for standard genome sequencing and annotation.</title>
        <authorList>
            <consortium name="The Broad Institute Genomics Platform"/>
            <consortium name="The Broad Institute Genome Sequencing Center for Infectious Disease"/>
            <person name="Wu L."/>
            <person name="Ma J."/>
        </authorList>
    </citation>
    <scope>NUCLEOTIDE SEQUENCE [LARGE SCALE GENOMIC DNA]</scope>
    <source>
        <strain evidence="4">JCM 17130</strain>
    </source>
</reference>
<dbReference type="PANTHER" id="PTHR46124">
    <property type="entry name" value="D-AMINOACYL-TRNA DEACYLASE"/>
    <property type="match status" value="1"/>
</dbReference>
<dbReference type="Proteomes" id="UP001596013">
    <property type="component" value="Unassembled WGS sequence"/>
</dbReference>
<dbReference type="InterPro" id="IPR032466">
    <property type="entry name" value="Metal_Hydrolase"/>
</dbReference>
<dbReference type="InterPro" id="IPR018228">
    <property type="entry name" value="DNase_TatD-rel_CS"/>
</dbReference>
<dbReference type="SUPFAM" id="SSF51556">
    <property type="entry name" value="Metallo-dependent hydrolases"/>
    <property type="match status" value="1"/>
</dbReference>
<dbReference type="PROSITE" id="PS01137">
    <property type="entry name" value="TATD_1"/>
    <property type="match status" value="1"/>
</dbReference>
<dbReference type="Pfam" id="PF01026">
    <property type="entry name" value="TatD_DNase"/>
    <property type="match status" value="1"/>
</dbReference>
<accession>A0ABW0JH28</accession>
<dbReference type="PIRSF" id="PIRSF005902">
    <property type="entry name" value="DNase_TatD"/>
    <property type="match status" value="1"/>
</dbReference>
<comment type="caution">
    <text evidence="3">The sequence shown here is derived from an EMBL/GenBank/DDBJ whole genome shotgun (WGS) entry which is preliminary data.</text>
</comment>
<dbReference type="EMBL" id="JBHSMK010000002">
    <property type="protein sequence ID" value="MFC5435374.1"/>
    <property type="molecule type" value="Genomic_DNA"/>
</dbReference>
<protein>
    <submittedName>
        <fullName evidence="3">TatD family hydrolase</fullName>
        <ecNumber evidence="3">3.1.-.-</ecNumber>
    </submittedName>
</protein>
<dbReference type="GO" id="GO:0016787">
    <property type="term" value="F:hydrolase activity"/>
    <property type="evidence" value="ECO:0007669"/>
    <property type="project" value="UniProtKB-KW"/>
</dbReference>
<dbReference type="InterPro" id="IPR001130">
    <property type="entry name" value="TatD-like"/>
</dbReference>
<comment type="similarity">
    <text evidence="1">Belongs to the metallo-dependent hydrolases superfamily. TatD-type hydrolase family.</text>
</comment>
<keyword evidence="4" id="KW-1185">Reference proteome</keyword>
<evidence type="ECO:0000256" key="2">
    <source>
        <dbReference type="ARBA" id="ARBA00022801"/>
    </source>
</evidence>
<evidence type="ECO:0000256" key="1">
    <source>
        <dbReference type="ARBA" id="ARBA00009275"/>
    </source>
</evidence>
<dbReference type="Gene3D" id="3.20.20.140">
    <property type="entry name" value="Metal-dependent hydrolases"/>
    <property type="match status" value="1"/>
</dbReference>
<dbReference type="EC" id="3.1.-.-" evidence="3"/>
<dbReference type="PROSITE" id="PS01090">
    <property type="entry name" value="TATD_2"/>
    <property type="match status" value="1"/>
</dbReference>
<dbReference type="RefSeq" id="WP_377301618.1">
    <property type="nucleotide sequence ID" value="NZ_JBHSMK010000002.1"/>
</dbReference>
<organism evidence="3 4">
    <name type="scientific">Rhodanobacter umsongensis</name>
    <dbReference type="NCBI Taxonomy" id="633153"/>
    <lineage>
        <taxon>Bacteria</taxon>
        <taxon>Pseudomonadati</taxon>
        <taxon>Pseudomonadota</taxon>
        <taxon>Gammaproteobacteria</taxon>
        <taxon>Lysobacterales</taxon>
        <taxon>Rhodanobacteraceae</taxon>
        <taxon>Rhodanobacter</taxon>
    </lineage>
</organism>